<dbReference type="Proteomes" id="UP000320184">
    <property type="component" value="Unassembled WGS sequence"/>
</dbReference>
<proteinExistence type="predicted"/>
<evidence type="ECO:0000313" key="2">
    <source>
        <dbReference type="EMBL" id="TMQ54312.1"/>
    </source>
</evidence>
<sequence length="453" mass="49320">MSRAIGLAIVLGLIHSPAAGASAATWEAALAAETDTVVFIAADGALWKAPFHLAVRETLWSPRGEEQLSRLRSSPDGPRVAWISRADDADTTRLWIGGRRQTAPRARYFAPEPRQFGSLHFEPRTPTVEDPDFDGARWLTPNAMVLRPSANPLAWLWDGSSVVFGTQDDLAVVAADSGRAREVCVALIIELHALDPTSLFLGRVMVQNQRGQIVEDWHLIYPFPGRWRLFPAFGLDPGRPWTASSTTVWWASGAKIRAVRVHDPAPTVEVESQDPVPWLHYDPSRRELQWAAGRRLFRRAEEGGAPSAIRGLGSEVQAVLEPRRGALRGLVTANSLLLWENGTDGVRALSLGGLSPVSLLMTRGGEAYVAARRPGRKGPVLARADTSRGVLAPIETPNVRGGLVYASPSGAYIVLAPAGPRVPETFQVYDTRSGTWTEVVNPGFSGWELLEPR</sequence>
<feature type="chain" id="PRO_5022182739" description="WD40 repeat domain-containing protein" evidence="1">
    <location>
        <begin position="24"/>
        <end position="453"/>
    </location>
</feature>
<gene>
    <name evidence="2" type="ORF">E6K73_00070</name>
</gene>
<name>A0A538SSE0_UNCEI</name>
<evidence type="ECO:0000256" key="1">
    <source>
        <dbReference type="SAM" id="SignalP"/>
    </source>
</evidence>
<dbReference type="EMBL" id="VBOT01000001">
    <property type="protein sequence ID" value="TMQ54312.1"/>
    <property type="molecule type" value="Genomic_DNA"/>
</dbReference>
<feature type="signal peptide" evidence="1">
    <location>
        <begin position="1"/>
        <end position="23"/>
    </location>
</feature>
<organism evidence="2 3">
    <name type="scientific">Eiseniibacteriota bacterium</name>
    <dbReference type="NCBI Taxonomy" id="2212470"/>
    <lineage>
        <taxon>Bacteria</taxon>
        <taxon>Candidatus Eiseniibacteriota</taxon>
    </lineage>
</organism>
<dbReference type="SUPFAM" id="SSF82171">
    <property type="entry name" value="DPP6 N-terminal domain-like"/>
    <property type="match status" value="1"/>
</dbReference>
<evidence type="ECO:0000313" key="3">
    <source>
        <dbReference type="Proteomes" id="UP000320184"/>
    </source>
</evidence>
<keyword evidence="1" id="KW-0732">Signal</keyword>
<evidence type="ECO:0008006" key="4">
    <source>
        <dbReference type="Google" id="ProtNLM"/>
    </source>
</evidence>
<reference evidence="2 3" key="1">
    <citation type="journal article" date="2019" name="Nat. Microbiol.">
        <title>Mediterranean grassland soil C-N compound turnover is dependent on rainfall and depth, and is mediated by genomically divergent microorganisms.</title>
        <authorList>
            <person name="Diamond S."/>
            <person name="Andeer P.F."/>
            <person name="Li Z."/>
            <person name="Crits-Christoph A."/>
            <person name="Burstein D."/>
            <person name="Anantharaman K."/>
            <person name="Lane K.R."/>
            <person name="Thomas B.C."/>
            <person name="Pan C."/>
            <person name="Northen T.R."/>
            <person name="Banfield J.F."/>
        </authorList>
    </citation>
    <scope>NUCLEOTIDE SEQUENCE [LARGE SCALE GENOMIC DNA]</scope>
    <source>
        <strain evidence="2">WS_3</strain>
    </source>
</reference>
<dbReference type="AlphaFoldDB" id="A0A538SSE0"/>
<protein>
    <recommendedName>
        <fullName evidence="4">WD40 repeat domain-containing protein</fullName>
    </recommendedName>
</protein>
<comment type="caution">
    <text evidence="2">The sequence shown here is derived from an EMBL/GenBank/DDBJ whole genome shotgun (WGS) entry which is preliminary data.</text>
</comment>
<accession>A0A538SSE0</accession>